<organism evidence="2 3">
    <name type="scientific">Gluconacetobacter dulcium</name>
    <dbReference type="NCBI Taxonomy" id="2729096"/>
    <lineage>
        <taxon>Bacteria</taxon>
        <taxon>Pseudomonadati</taxon>
        <taxon>Pseudomonadota</taxon>
        <taxon>Alphaproteobacteria</taxon>
        <taxon>Acetobacterales</taxon>
        <taxon>Acetobacteraceae</taxon>
        <taxon>Gluconacetobacter</taxon>
    </lineage>
</organism>
<evidence type="ECO:0000313" key="3">
    <source>
        <dbReference type="Proteomes" id="UP000561077"/>
    </source>
</evidence>
<accession>A0A7W4NU76</accession>
<evidence type="ECO:0000256" key="1">
    <source>
        <dbReference type="SAM" id="SignalP"/>
    </source>
</evidence>
<dbReference type="AlphaFoldDB" id="A0A7W4NU76"/>
<keyword evidence="1" id="KW-0732">Signal</keyword>
<feature type="chain" id="PRO_5030828699" evidence="1">
    <location>
        <begin position="34"/>
        <end position="112"/>
    </location>
</feature>
<dbReference type="EMBL" id="JABEQO010000005">
    <property type="protein sequence ID" value="MBB2163948.1"/>
    <property type="molecule type" value="Genomic_DNA"/>
</dbReference>
<name>A0A7W4NU76_9PROT</name>
<sequence length="112" mass="11193">MAGIAGRGAGAGGPWRGMALLAALALSAPPAGAADHPARTASPAARLTQTEKLTLVRAEVVATPVAGVSLVTLPGVPRAGLPALRMALLEAGAGQRSPLALMATWDRDLARR</sequence>
<comment type="caution">
    <text evidence="2">The sequence shown here is derived from an EMBL/GenBank/DDBJ whole genome shotgun (WGS) entry which is preliminary data.</text>
</comment>
<proteinExistence type="predicted"/>
<reference evidence="2 3" key="1">
    <citation type="submission" date="2020-04" db="EMBL/GenBank/DDBJ databases">
        <title>Description of novel Gluconacetobacter.</title>
        <authorList>
            <person name="Sombolestani A."/>
        </authorList>
    </citation>
    <scope>NUCLEOTIDE SEQUENCE [LARGE SCALE GENOMIC DNA]</scope>
    <source>
        <strain evidence="2 3">LMG 1731</strain>
    </source>
</reference>
<feature type="non-terminal residue" evidence="2">
    <location>
        <position position="112"/>
    </location>
</feature>
<dbReference type="Proteomes" id="UP000561077">
    <property type="component" value="Unassembled WGS sequence"/>
</dbReference>
<evidence type="ECO:0000313" key="2">
    <source>
        <dbReference type="EMBL" id="MBB2163948.1"/>
    </source>
</evidence>
<feature type="signal peptide" evidence="1">
    <location>
        <begin position="1"/>
        <end position="33"/>
    </location>
</feature>
<gene>
    <name evidence="2" type="ORF">HLH26_05235</name>
</gene>
<protein>
    <submittedName>
        <fullName evidence="2">Uncharacterized protein</fullName>
    </submittedName>
</protein>